<comment type="similarity">
    <text evidence="2">Belongs to the membrane fusion protein (MFP) (TC 8.A.1) family.</text>
</comment>
<evidence type="ECO:0000256" key="1">
    <source>
        <dbReference type="ARBA" id="ARBA00004196"/>
    </source>
</evidence>
<dbReference type="FunFam" id="2.40.420.20:FF:000001">
    <property type="entry name" value="Efflux RND transporter periplasmic adaptor subunit"/>
    <property type="match status" value="1"/>
</dbReference>
<dbReference type="NCBIfam" id="TIGR01730">
    <property type="entry name" value="RND_mfp"/>
    <property type="match status" value="1"/>
</dbReference>
<reference evidence="7 8" key="1">
    <citation type="submission" date="2017-07" db="EMBL/GenBank/DDBJ databases">
        <title>Draft Genome Sequences of Select Purple Nonsulfur Bacteria.</title>
        <authorList>
            <person name="Lasarre B."/>
            <person name="Mckinlay J.B."/>
        </authorList>
    </citation>
    <scope>NUCLEOTIDE SEQUENCE [LARGE SCALE GENOMIC DNA]</scope>
    <source>
        <strain evidence="7 8">DSM 5909</strain>
    </source>
</reference>
<dbReference type="InterPro" id="IPR058625">
    <property type="entry name" value="MdtA-like_BSH"/>
</dbReference>
<evidence type="ECO:0000256" key="3">
    <source>
        <dbReference type="SAM" id="MobiDB-lite"/>
    </source>
</evidence>
<feature type="compositionally biased region" description="Low complexity" evidence="3">
    <location>
        <begin position="439"/>
        <end position="449"/>
    </location>
</feature>
<dbReference type="PANTHER" id="PTHR30158:SF24">
    <property type="entry name" value="HLYD FAMILY SECRETION PROTEIN"/>
    <property type="match status" value="1"/>
</dbReference>
<dbReference type="Gene3D" id="1.10.287.470">
    <property type="entry name" value="Helix hairpin bin"/>
    <property type="match status" value="1"/>
</dbReference>
<evidence type="ECO:0000256" key="2">
    <source>
        <dbReference type="ARBA" id="ARBA00009477"/>
    </source>
</evidence>
<feature type="compositionally biased region" description="Pro residues" evidence="3">
    <location>
        <begin position="426"/>
        <end position="438"/>
    </location>
</feature>
<dbReference type="PANTHER" id="PTHR30158">
    <property type="entry name" value="ACRA/E-RELATED COMPONENT OF DRUG EFFLUX TRANSPORTER"/>
    <property type="match status" value="1"/>
</dbReference>
<feature type="domain" description="Multidrug resistance protein MdtA-like C-terminal permuted SH3" evidence="6">
    <location>
        <begin position="320"/>
        <end position="378"/>
    </location>
</feature>
<dbReference type="OrthoDB" id="8435523at2"/>
<dbReference type="InterPro" id="IPR058627">
    <property type="entry name" value="MdtA-like_C"/>
</dbReference>
<dbReference type="RefSeq" id="WP_111421280.1">
    <property type="nucleotide sequence ID" value="NZ_NPEX01000208.1"/>
</dbReference>
<evidence type="ECO:0000313" key="7">
    <source>
        <dbReference type="EMBL" id="RAI41001.1"/>
    </source>
</evidence>
<dbReference type="Gene3D" id="2.40.30.170">
    <property type="match status" value="1"/>
</dbReference>
<feature type="domain" description="Multidrug resistance protein MdtA-like beta-barrel" evidence="5">
    <location>
        <begin position="225"/>
        <end position="313"/>
    </location>
</feature>
<evidence type="ECO:0000259" key="4">
    <source>
        <dbReference type="Pfam" id="PF25917"/>
    </source>
</evidence>
<evidence type="ECO:0000313" key="8">
    <source>
        <dbReference type="Proteomes" id="UP000249130"/>
    </source>
</evidence>
<comment type="subcellular location">
    <subcellularLocation>
        <location evidence="1">Cell envelope</location>
    </subcellularLocation>
</comment>
<dbReference type="InterPro" id="IPR058626">
    <property type="entry name" value="MdtA-like_b-barrel"/>
</dbReference>
<dbReference type="Proteomes" id="UP000249130">
    <property type="component" value="Unassembled WGS sequence"/>
</dbReference>
<dbReference type="GO" id="GO:0022857">
    <property type="term" value="F:transmembrane transporter activity"/>
    <property type="evidence" value="ECO:0007669"/>
    <property type="project" value="InterPro"/>
</dbReference>
<feature type="compositionally biased region" description="Pro residues" evidence="3">
    <location>
        <begin position="396"/>
        <end position="414"/>
    </location>
</feature>
<accession>A0A327KRG1</accession>
<proteinExistence type="inferred from homology"/>
<dbReference type="Pfam" id="PF25967">
    <property type="entry name" value="RND-MFP_C"/>
    <property type="match status" value="1"/>
</dbReference>
<dbReference type="Gene3D" id="2.40.50.100">
    <property type="match status" value="1"/>
</dbReference>
<dbReference type="InterPro" id="IPR006143">
    <property type="entry name" value="RND_pump_MFP"/>
</dbReference>
<comment type="caution">
    <text evidence="7">The sequence shown here is derived from an EMBL/GenBank/DDBJ whole genome shotgun (WGS) entry which is preliminary data.</text>
</comment>
<feature type="region of interest" description="Disordered" evidence="3">
    <location>
        <begin position="390"/>
        <end position="449"/>
    </location>
</feature>
<dbReference type="Pfam" id="PF25917">
    <property type="entry name" value="BSH_RND"/>
    <property type="match status" value="1"/>
</dbReference>
<dbReference type="SUPFAM" id="SSF111369">
    <property type="entry name" value="HlyD-like secretion proteins"/>
    <property type="match status" value="1"/>
</dbReference>
<dbReference type="Pfam" id="PF25944">
    <property type="entry name" value="Beta-barrel_RND"/>
    <property type="match status" value="1"/>
</dbReference>
<protein>
    <submittedName>
        <fullName evidence="7">Efflux transporter periplasmic adaptor subunit</fullName>
    </submittedName>
</protein>
<feature type="domain" description="Multidrug resistance protein MdtA-like barrel-sandwich hybrid" evidence="4">
    <location>
        <begin position="78"/>
        <end position="220"/>
    </location>
</feature>
<dbReference type="EMBL" id="NPEX01000208">
    <property type="protein sequence ID" value="RAI41001.1"/>
    <property type="molecule type" value="Genomic_DNA"/>
</dbReference>
<evidence type="ECO:0000259" key="6">
    <source>
        <dbReference type="Pfam" id="PF25967"/>
    </source>
</evidence>
<dbReference type="AlphaFoldDB" id="A0A327KRG1"/>
<name>A0A327KRG1_9BRAD</name>
<dbReference type="Gene3D" id="2.40.420.20">
    <property type="match status" value="1"/>
</dbReference>
<dbReference type="GO" id="GO:0005886">
    <property type="term" value="C:plasma membrane"/>
    <property type="evidence" value="ECO:0007669"/>
    <property type="project" value="TreeGrafter"/>
</dbReference>
<dbReference type="GO" id="GO:0046677">
    <property type="term" value="P:response to antibiotic"/>
    <property type="evidence" value="ECO:0007669"/>
    <property type="project" value="TreeGrafter"/>
</dbReference>
<organism evidence="7 8">
    <name type="scientific">Rhodoplanes roseus</name>
    <dbReference type="NCBI Taxonomy" id="29409"/>
    <lineage>
        <taxon>Bacteria</taxon>
        <taxon>Pseudomonadati</taxon>
        <taxon>Pseudomonadota</taxon>
        <taxon>Alphaproteobacteria</taxon>
        <taxon>Hyphomicrobiales</taxon>
        <taxon>Nitrobacteraceae</taxon>
        <taxon>Rhodoplanes</taxon>
    </lineage>
</organism>
<dbReference type="GO" id="GO:0030313">
    <property type="term" value="C:cell envelope"/>
    <property type="evidence" value="ECO:0007669"/>
    <property type="project" value="UniProtKB-SubCell"/>
</dbReference>
<evidence type="ECO:0000259" key="5">
    <source>
        <dbReference type="Pfam" id="PF25944"/>
    </source>
</evidence>
<keyword evidence="8" id="KW-1185">Reference proteome</keyword>
<gene>
    <name evidence="7" type="ORF">CH341_22635</name>
</gene>
<sequence>MRPSLPAVERQVWKDAVTALVRLLVTASAVALPFVLAACDEQNRYVAPPPPKVSVAKPVQQPAVRYLEATGSAAAVNSADLVARVAGFVQGISYNDGDVVKQGQLLFTIEPEPYKVKVEQAKAAELGAEANLKQQQIVYDRQVDLVAKQASPQSLLDQATASRDSAQSNLDQAKANTQLAVINDGYTRVTAPFDGVVTARQVSLGQYVGANGQPTTLATIVQLQPIYVNFTISETDVQRIRDEMARRGLGRDDLRKVPIEIATQTETGYPHIGTLDYVAPNVTSSTGTLQARAVLANQDRGLLPGYFVRVRVPIERIPTALLVPDTAVGSDQGGRYVLVVGPDGTVEQRKVEVGPQVGELRVIDKGITADDRIVVAGVLRAVPGQKVDPQLTTIAAPPPPAVPVAPPAPPPLPNTLPTAPKVDEPALPPHPSPAPPAVPGGLPRPRTMQ</sequence>